<evidence type="ECO:0000256" key="1">
    <source>
        <dbReference type="SAM" id="MobiDB-lite"/>
    </source>
</evidence>
<dbReference type="EMBL" id="BONF01000053">
    <property type="protein sequence ID" value="GIF85831.1"/>
    <property type="molecule type" value="Genomic_DNA"/>
</dbReference>
<dbReference type="Proteomes" id="UP000601223">
    <property type="component" value="Unassembled WGS sequence"/>
</dbReference>
<dbReference type="InterPro" id="IPR024983">
    <property type="entry name" value="CHAT_dom"/>
</dbReference>
<proteinExistence type="predicted"/>
<feature type="compositionally biased region" description="Low complexity" evidence="1">
    <location>
        <begin position="799"/>
        <end position="812"/>
    </location>
</feature>
<accession>A0A8J3JRU4</accession>
<protein>
    <recommendedName>
        <fullName evidence="2">CHAT domain-containing protein</fullName>
    </recommendedName>
</protein>
<evidence type="ECO:0000259" key="2">
    <source>
        <dbReference type="Pfam" id="PF12770"/>
    </source>
</evidence>
<evidence type="ECO:0000313" key="3">
    <source>
        <dbReference type="EMBL" id="GIF85831.1"/>
    </source>
</evidence>
<dbReference type="AlphaFoldDB" id="A0A8J3JRU4"/>
<dbReference type="RefSeq" id="WP_203756286.1">
    <property type="nucleotide sequence ID" value="NZ_BONF01000053.1"/>
</dbReference>
<gene>
    <name evidence="3" type="ORF">Cba03nite_71800</name>
</gene>
<reference evidence="3 4" key="1">
    <citation type="submission" date="2021-01" db="EMBL/GenBank/DDBJ databases">
        <title>Whole genome shotgun sequence of Catellatospora bangladeshensis NBRC 107357.</title>
        <authorList>
            <person name="Komaki H."/>
            <person name="Tamura T."/>
        </authorList>
    </citation>
    <scope>NUCLEOTIDE SEQUENCE [LARGE SCALE GENOMIC DNA]</scope>
    <source>
        <strain evidence="3 4">NBRC 107357</strain>
    </source>
</reference>
<keyword evidence="4" id="KW-1185">Reference proteome</keyword>
<sequence length="1136" mass="119845">MDEQTANAETGYLAAPADTDARRRAAFRLGSVLLLRYATESAAPEDRDRAILLFEESLAGPGLTPQETHIAWGGAGLLLMQRVFPAPLTQDSDGTAFMAYILAMMTMDQTDPRKRADAARAEAHLRKLADHAPADSPVRQQMLPALAVLKMFVFDGQPDMAAALAILSEAAATGPADQRAMVATISAAIRAEDPTGMTPQQATETAQELQTLIELMPPHPVLRARLRAEIAVAVVRLGQATGAPELLATAPELAGQSLEELGEDETRQEILRQFVGLLLSAEAAQAADGQLDRLMGLADQIVAEESVSPAQAGKDRYLRGMILMLRGQRDASSADLTAAAEELHRAVREIPADDPIVPFVVATLGALYNDRALSRGVLDDAEAGRELLRAAQLIYDSSLPGGAADGHLIAGLQSITRLKDSVQSRDQAGLHQAVTSLRSVTNSLSPEFPLRARLDAALGVALMTLGTSSGDPTLVNEGLAVMRRAGRRSPTVTVDLTLTRVAQAAADLVEGLLNHDRDAPGRAIELLSLLEADGSLTEEERLTVLSLLAQAYQARHTAQGVAADRDAALDYREKASAALPRAGHPQAAHIIGGLAEAHRQRGTDDGRARSLRLGLDSLRARGLDVLLQSNPSHGLAAARDAAADAARLARWCWADGDLTAMYEAVELGRGLVLHASTTATQIPGLLRDRGLADLALEWERAGAVGSILPPDATRDAPAVADLAGALLDRGLPLNIRSRILEALSDTTAARQLGEVPGPAAVGAALTSIGAAALAYLLAGDEDQPGVILVVTAHGQMRARPAPGLRAAPGHRGNPPSSASRDVLPVGHDPSEPWQEDFCDWAWTVALGPLLEELDLLPDGGPARVVLVPTGTLGAFPWHAARRTVAGGHRYAIEHVQLTYAASARQLIEVAGRPTAAPDNGVILVGDPTRDLPGARAEAELLQAAFYPQALLLNDPSPEDVLRHLPGPAGEGPALLHFACHARAGESLAESYLRLAKPADKTGRCELPLDRILRHAAGRAPGTAGGLVVLAACASDVSTTGHDESITLATALLAAGFTGAAGSRWPVDDVPTAYLMAVFHHHLRERGLAPAEALHEAQRWMLDPDREELAVLKALPPVESAELASVRVWAAFSYHGR</sequence>
<dbReference type="Pfam" id="PF12770">
    <property type="entry name" value="CHAT"/>
    <property type="match status" value="1"/>
</dbReference>
<evidence type="ECO:0000313" key="4">
    <source>
        <dbReference type="Proteomes" id="UP000601223"/>
    </source>
</evidence>
<comment type="caution">
    <text evidence="3">The sequence shown here is derived from an EMBL/GenBank/DDBJ whole genome shotgun (WGS) entry which is preliminary data.</text>
</comment>
<feature type="region of interest" description="Disordered" evidence="1">
    <location>
        <begin position="799"/>
        <end position="828"/>
    </location>
</feature>
<name>A0A8J3JRU4_9ACTN</name>
<organism evidence="3 4">
    <name type="scientific">Catellatospora bangladeshensis</name>
    <dbReference type="NCBI Taxonomy" id="310355"/>
    <lineage>
        <taxon>Bacteria</taxon>
        <taxon>Bacillati</taxon>
        <taxon>Actinomycetota</taxon>
        <taxon>Actinomycetes</taxon>
        <taxon>Micromonosporales</taxon>
        <taxon>Micromonosporaceae</taxon>
        <taxon>Catellatospora</taxon>
    </lineage>
</organism>
<feature type="domain" description="CHAT" evidence="2">
    <location>
        <begin position="837"/>
        <end position="1134"/>
    </location>
</feature>